<organism evidence="2">
    <name type="scientific">Streptococcus infantis SK1302</name>
    <dbReference type="NCBI Taxonomy" id="871237"/>
    <lineage>
        <taxon>Bacteria</taxon>
        <taxon>Bacillati</taxon>
        <taxon>Bacillota</taxon>
        <taxon>Bacilli</taxon>
        <taxon>Lactobacillales</taxon>
        <taxon>Streptococcaceae</taxon>
        <taxon>Streptococcus</taxon>
    </lineage>
</organism>
<dbReference type="InterPro" id="IPR045357">
    <property type="entry name" value="Aminopeptidase_N-like_N"/>
</dbReference>
<proteinExistence type="predicted"/>
<keyword evidence="2" id="KW-0645">Protease</keyword>
<dbReference type="GO" id="GO:0016285">
    <property type="term" value="F:alanyl aminopeptidase activity"/>
    <property type="evidence" value="ECO:0007669"/>
    <property type="project" value="UniProtKB-EC"/>
</dbReference>
<sequence length="56" mass="6491">MQAVEHYIETFVPEHYDLFLDLSRETKTFSGKVTITGQAKSDRISLHQKRLGDCFC</sequence>
<gene>
    <name evidence="2" type="ORF">SIN_1492</name>
</gene>
<keyword evidence="2" id="KW-0378">Hydrolase</keyword>
<dbReference type="InterPro" id="IPR042097">
    <property type="entry name" value="Aminopeptidase_N-like_N_sf"/>
</dbReference>
<evidence type="ECO:0000259" key="1">
    <source>
        <dbReference type="Pfam" id="PF17900"/>
    </source>
</evidence>
<comment type="caution">
    <text evidence="2">The sequence shown here is derived from an EMBL/GenBank/DDBJ whole genome shotgun (WGS) entry which is preliminary data.</text>
</comment>
<protein>
    <submittedName>
        <fullName evidence="2">Aminopeptidase N</fullName>
        <ecNumber evidence="2">3.4.11.2</ecNumber>
    </submittedName>
</protein>
<evidence type="ECO:0000313" key="2">
    <source>
        <dbReference type="EMBL" id="EFO53793.1"/>
    </source>
</evidence>
<reference evidence="2" key="1">
    <citation type="submission" date="2010-09" db="EMBL/GenBank/DDBJ databases">
        <authorList>
            <person name="Daugherty S.C."/>
            <person name="Kilian M."/>
            <person name="Tettelin H."/>
        </authorList>
    </citation>
    <scope>NUCLEOTIDE SEQUENCE [LARGE SCALE GENOMIC DNA]</scope>
    <source>
        <strain evidence="2">SK1302</strain>
    </source>
</reference>
<dbReference type="EMBL" id="AEDY01000090">
    <property type="protein sequence ID" value="EFO53793.1"/>
    <property type="molecule type" value="Genomic_DNA"/>
</dbReference>
<dbReference type="EC" id="3.4.11.2" evidence="2"/>
<keyword evidence="2" id="KW-0031">Aminopeptidase</keyword>
<name>A0ABN0B3D8_9STRE</name>
<feature type="domain" description="Aminopeptidase N-like N-terminal" evidence="1">
    <location>
        <begin position="12"/>
        <end position="51"/>
    </location>
</feature>
<dbReference type="Gene3D" id="2.60.40.1730">
    <property type="entry name" value="tricorn interacting facor f3 domain"/>
    <property type="match status" value="1"/>
</dbReference>
<dbReference type="SUPFAM" id="SSF63737">
    <property type="entry name" value="Leukotriene A4 hydrolase N-terminal domain"/>
    <property type="match status" value="1"/>
</dbReference>
<accession>A0ABN0B3D8</accession>
<dbReference type="Pfam" id="PF17900">
    <property type="entry name" value="Peptidase_M1_N"/>
    <property type="match status" value="1"/>
</dbReference>